<dbReference type="Pfam" id="PF23392">
    <property type="entry name" value="DUF7101"/>
    <property type="match status" value="1"/>
</dbReference>
<dbReference type="InterPro" id="IPR036322">
    <property type="entry name" value="WD40_repeat_dom_sf"/>
</dbReference>
<feature type="region of interest" description="Disordered" evidence="1">
    <location>
        <begin position="520"/>
        <end position="561"/>
    </location>
</feature>
<dbReference type="InterPro" id="IPR055525">
    <property type="entry name" value="DUF7099"/>
</dbReference>
<evidence type="ECO:0008006" key="7">
    <source>
        <dbReference type="Google" id="ProtNLM"/>
    </source>
</evidence>
<dbReference type="GeneID" id="8442496"/>
<feature type="domain" description="DUF7099" evidence="2">
    <location>
        <begin position="591"/>
        <end position="950"/>
    </location>
</feature>
<protein>
    <recommendedName>
        <fullName evidence="7">WD40 repeat protein</fullName>
    </recommendedName>
</protein>
<reference evidence="6" key="1">
    <citation type="journal article" date="2009" name="Genome Res.">
        <title>Comparative genomic analyses of the human fungal pathogens Coccidioides and their relatives.</title>
        <authorList>
            <person name="Sharpton T.J."/>
            <person name="Stajich J.E."/>
            <person name="Rounsley S.D."/>
            <person name="Gardner M.J."/>
            <person name="Wortman J.R."/>
            <person name="Jordar V.S."/>
            <person name="Maiti R."/>
            <person name="Kodira C.D."/>
            <person name="Neafsey D.E."/>
            <person name="Zeng Q."/>
            <person name="Hung C.-Y."/>
            <person name="McMahan C."/>
            <person name="Muszewska A."/>
            <person name="Grynberg M."/>
            <person name="Mandel M.A."/>
            <person name="Kellner E.M."/>
            <person name="Barker B.M."/>
            <person name="Galgiani J.N."/>
            <person name="Orbach M.J."/>
            <person name="Kirkland T.N."/>
            <person name="Cole G.T."/>
            <person name="Henn M.R."/>
            <person name="Birren B.W."/>
            <person name="Taylor J.W."/>
        </authorList>
    </citation>
    <scope>NUCLEOTIDE SEQUENCE [LARGE SCALE GENOMIC DNA]</scope>
    <source>
        <strain evidence="6">UAMH 1704</strain>
    </source>
</reference>
<feature type="domain" description="DUF7101" evidence="4">
    <location>
        <begin position="357"/>
        <end position="396"/>
    </location>
</feature>
<keyword evidence="6" id="KW-1185">Reference proteome</keyword>
<sequence>MAAASSQVRLLATVWKRLRTRPDVDDIVLELLGRFSLEKVYAECDPETYQHLVIALLARLNAIYSLQRLSLPSENDSIGQYLGFLASWEVVIRSVEFVLQVITEGRDSFWEARALRDKYLAELLSVALRILILHPKPPGGHRMKDRRDRFARIHGSLEKLFDNYPGPKSFLLCVCKEITDVLRTDPNALALPSKLRSELPSVATQLYPLPECLSPGYVSTLVEKEETSEQWLSQFLALRDVSHFVVGASIQYFVHEGVLDTDFQASCAQLRNAVLVSLDSFRIPQNFSKLEMIDTFSEIFRVILPDTPSASIEDSSRLIIDEEAMDAVHAFCLSFDERQIYASSVSLVSRFSIVNTAKQDPGEGPMIKLPEGTECIQCGEAVTVAREISLVWQAWSAFKLVECNVDTIGMERHSPAQFQLLPKPGMGMPAQGGINTHVDIGIPTSSEQRFPKQSSPYMEPTGFSSSGTLTKYPFYSPDLVSPISPDHSHRFDSPFSEGTKPIFPSLNETVQSGNLHIAINEGTLHNPPEGTLSPSGTESSTNRIERASSRASSHPIPPTRARTILNIDRKGKWISIRKRDPPISSAGDTSSISSGTLDRQKMEEISLKDLINSSKFHGRGKGAKNVHVYLSQNSTHALFWMQPSIHIWDVGTSPPTPVGAISTESSCLMAAVTKTYLAYVIGTRDQKLTLRVVNLIQPTALVLEYRMPSTLWCSSIAISPKENYVVVGFENATVRLFRTTDTEQPREFRLHPYHKECKDCPSVDTLAFSTDGIVLLGSTRNPKMGLIQVYMWSFPFIEFRELTTCRYHVPLHESEDNGVSTAIYRPSSTPDEALVGISTWTQSGVPVLIQPGNGHVSEIKPDGTRRLGNRIQCMAFSPSGNQLGLVNDKGNLYQLSNLNSSIMECRKLATSKELTSKSESFAMSYMQLHEEESIVLAWVDKGVGYIKKVPITSTGTEYQITTAADVPRNPCSELPDTRPKETRRRLQGYISSRSKQPQVKAVEMPANDIYTTK</sequence>
<dbReference type="InterPro" id="IPR015943">
    <property type="entry name" value="WD40/YVTN_repeat-like_dom_sf"/>
</dbReference>
<dbReference type="OMA" id="LYPLPEC"/>
<evidence type="ECO:0000259" key="2">
    <source>
        <dbReference type="Pfam" id="PF23388"/>
    </source>
</evidence>
<dbReference type="OrthoDB" id="5321461at2759"/>
<dbReference type="InterPro" id="IPR055526">
    <property type="entry name" value="DUF7100"/>
</dbReference>
<dbReference type="KEGG" id="ure:UREG_06957"/>
<dbReference type="eggNOG" id="ENOG502SH8E">
    <property type="taxonomic scope" value="Eukaryota"/>
</dbReference>
<dbReference type="InterPro" id="IPR055527">
    <property type="entry name" value="DUF7101"/>
</dbReference>
<feature type="domain" description="DUF7100" evidence="3">
    <location>
        <begin position="6"/>
        <end position="332"/>
    </location>
</feature>
<dbReference type="SUPFAM" id="SSF50978">
    <property type="entry name" value="WD40 repeat-like"/>
    <property type="match status" value="1"/>
</dbReference>
<evidence type="ECO:0000313" key="6">
    <source>
        <dbReference type="Proteomes" id="UP000002058"/>
    </source>
</evidence>
<name>C4JWL5_UNCRE</name>
<feature type="compositionally biased region" description="Polar residues" evidence="1">
    <location>
        <begin position="532"/>
        <end position="542"/>
    </location>
</feature>
<dbReference type="RefSeq" id="XP_002583990.1">
    <property type="nucleotide sequence ID" value="XM_002583944.1"/>
</dbReference>
<proteinExistence type="predicted"/>
<organism evidence="5 6">
    <name type="scientific">Uncinocarpus reesii (strain UAMH 1704)</name>
    <dbReference type="NCBI Taxonomy" id="336963"/>
    <lineage>
        <taxon>Eukaryota</taxon>
        <taxon>Fungi</taxon>
        <taxon>Dikarya</taxon>
        <taxon>Ascomycota</taxon>
        <taxon>Pezizomycotina</taxon>
        <taxon>Eurotiomycetes</taxon>
        <taxon>Eurotiomycetidae</taxon>
        <taxon>Onygenales</taxon>
        <taxon>Onygenaceae</taxon>
        <taxon>Uncinocarpus</taxon>
    </lineage>
</organism>
<gene>
    <name evidence="5" type="ORF">UREG_06957</name>
</gene>
<dbReference type="Proteomes" id="UP000002058">
    <property type="component" value="Unassembled WGS sequence"/>
</dbReference>
<dbReference type="AlphaFoldDB" id="C4JWL5"/>
<dbReference type="Gene3D" id="2.130.10.10">
    <property type="entry name" value="YVTN repeat-like/Quinoprotein amine dehydrogenase"/>
    <property type="match status" value="1"/>
</dbReference>
<dbReference type="EMBL" id="CH476618">
    <property type="protein sequence ID" value="EEP82092.1"/>
    <property type="molecule type" value="Genomic_DNA"/>
</dbReference>
<dbReference type="VEuPathDB" id="FungiDB:UREG_06957"/>
<dbReference type="STRING" id="336963.C4JWL5"/>
<feature type="region of interest" description="Disordered" evidence="1">
    <location>
        <begin position="991"/>
        <end position="1013"/>
    </location>
</feature>
<accession>C4JWL5</accession>
<dbReference type="Pfam" id="PF23391">
    <property type="entry name" value="DUF7100"/>
    <property type="match status" value="1"/>
</dbReference>
<evidence type="ECO:0000256" key="1">
    <source>
        <dbReference type="SAM" id="MobiDB-lite"/>
    </source>
</evidence>
<evidence type="ECO:0000259" key="4">
    <source>
        <dbReference type="Pfam" id="PF23392"/>
    </source>
</evidence>
<dbReference type="HOGENOM" id="CLU_010931_0_0_1"/>
<evidence type="ECO:0000259" key="3">
    <source>
        <dbReference type="Pfam" id="PF23391"/>
    </source>
</evidence>
<dbReference type="InParanoid" id="C4JWL5"/>
<dbReference type="Pfam" id="PF23388">
    <property type="entry name" value="DUF7099"/>
    <property type="match status" value="1"/>
</dbReference>
<evidence type="ECO:0000313" key="5">
    <source>
        <dbReference type="EMBL" id="EEP82092.1"/>
    </source>
</evidence>